<gene>
    <name evidence="4" type="ORF">NEOLI_004537</name>
</gene>
<feature type="domain" description="UDP-glucose/GDP-mannose dehydrogenase N-terminal" evidence="3">
    <location>
        <begin position="46"/>
        <end position="202"/>
    </location>
</feature>
<dbReference type="EMBL" id="LXFE01001244">
    <property type="protein sequence ID" value="OLL23795.1"/>
    <property type="molecule type" value="Genomic_DNA"/>
</dbReference>
<feature type="region of interest" description="Disordered" evidence="2">
    <location>
        <begin position="1"/>
        <end position="25"/>
    </location>
</feature>
<evidence type="ECO:0000313" key="4">
    <source>
        <dbReference type="EMBL" id="OLL23795.1"/>
    </source>
</evidence>
<dbReference type="InterPro" id="IPR028359">
    <property type="entry name" value="UDP_ManNAc/GlcNAc_DH"/>
</dbReference>
<evidence type="ECO:0000313" key="5">
    <source>
        <dbReference type="Proteomes" id="UP000186594"/>
    </source>
</evidence>
<dbReference type="PIRSF" id="PIRSF500136">
    <property type="entry name" value="UDP_ManNAc_DH"/>
    <property type="match status" value="1"/>
</dbReference>
<feature type="non-terminal residue" evidence="4">
    <location>
        <position position="228"/>
    </location>
</feature>
<dbReference type="STRING" id="1198029.A0A1U7LMA8"/>
<dbReference type="GO" id="GO:0051287">
    <property type="term" value="F:NAD binding"/>
    <property type="evidence" value="ECO:0007669"/>
    <property type="project" value="InterPro"/>
</dbReference>
<keyword evidence="5" id="KW-1185">Reference proteome</keyword>
<comment type="caution">
    <text evidence="4">The sequence shown here is derived from an EMBL/GenBank/DDBJ whole genome shotgun (WGS) entry which is preliminary data.</text>
</comment>
<dbReference type="GO" id="GO:0016616">
    <property type="term" value="F:oxidoreductase activity, acting on the CH-OH group of donors, NAD or NADP as acceptor"/>
    <property type="evidence" value="ECO:0007669"/>
    <property type="project" value="InterPro"/>
</dbReference>
<dbReference type="AlphaFoldDB" id="A0A1U7LMA8"/>
<organism evidence="4 5">
    <name type="scientific">Neolecta irregularis (strain DAH-3)</name>
    <dbReference type="NCBI Taxonomy" id="1198029"/>
    <lineage>
        <taxon>Eukaryota</taxon>
        <taxon>Fungi</taxon>
        <taxon>Dikarya</taxon>
        <taxon>Ascomycota</taxon>
        <taxon>Taphrinomycotina</taxon>
        <taxon>Neolectales</taxon>
        <taxon>Neolectaceae</taxon>
        <taxon>Neolecta</taxon>
    </lineage>
</organism>
<comment type="similarity">
    <text evidence="1">Belongs to the UDP-glucose/GDP-mannose dehydrogenase family.</text>
</comment>
<accession>A0A1U7LMA8</accession>
<evidence type="ECO:0000259" key="3">
    <source>
        <dbReference type="Pfam" id="PF03721"/>
    </source>
</evidence>
<protein>
    <submittedName>
        <fullName evidence="4">UDP-N-acetyl-D-glucosamine 6-dehydrogenase</fullName>
    </submittedName>
</protein>
<dbReference type="PANTHER" id="PTHR43491:SF2">
    <property type="entry name" value="UDP-N-ACETYL-D-MANNOSAMINE DEHYDROGENASE"/>
    <property type="match status" value="1"/>
</dbReference>
<dbReference type="Pfam" id="PF03721">
    <property type="entry name" value="UDPG_MGDP_dh_N"/>
    <property type="match status" value="1"/>
</dbReference>
<sequence length="228" mass="24589">MPSSSMLISHTRSSSVTEFPPSPPPERYRLASLDKTSVNPLEKPVVAVIGTGYVGSNLVKVFAEAGIDVIAHDISEPSLKNLQAQSSTLKNIRYSSAPFVITPATHILIAVPTTLLPDMKTIDTSFIQAALCTVVNHARRGATVVIESSVAVGTTRKLLAPFMQLHGFLGGMSPERIDPGRSFPTYEDTPKIISGLDERSLQSIEKLYSKVFQNLVPLSSPEAAEMTK</sequence>
<dbReference type="PIRSF" id="PIRSF000124">
    <property type="entry name" value="UDPglc_GDPman_dh"/>
    <property type="match status" value="1"/>
</dbReference>
<name>A0A1U7LMA8_NEOID</name>
<dbReference type="InterPro" id="IPR001732">
    <property type="entry name" value="UDP-Glc/GDP-Man_DH_N"/>
</dbReference>
<dbReference type="PANTHER" id="PTHR43491">
    <property type="entry name" value="UDP-N-ACETYL-D-MANNOSAMINE DEHYDROGENASE"/>
    <property type="match status" value="1"/>
</dbReference>
<dbReference type="GO" id="GO:0000271">
    <property type="term" value="P:polysaccharide biosynthetic process"/>
    <property type="evidence" value="ECO:0007669"/>
    <property type="project" value="InterPro"/>
</dbReference>
<evidence type="ECO:0000256" key="2">
    <source>
        <dbReference type="SAM" id="MobiDB-lite"/>
    </source>
</evidence>
<evidence type="ECO:0000256" key="1">
    <source>
        <dbReference type="ARBA" id="ARBA00006601"/>
    </source>
</evidence>
<dbReference type="OMA" id="ANYARRG"/>
<dbReference type="GO" id="GO:0016628">
    <property type="term" value="F:oxidoreductase activity, acting on the CH-CH group of donors, NAD or NADP as acceptor"/>
    <property type="evidence" value="ECO:0007669"/>
    <property type="project" value="InterPro"/>
</dbReference>
<dbReference type="InterPro" id="IPR017476">
    <property type="entry name" value="UDP-Glc/GDP-Man"/>
</dbReference>
<dbReference type="SUPFAM" id="SSF51735">
    <property type="entry name" value="NAD(P)-binding Rossmann-fold domains"/>
    <property type="match status" value="1"/>
</dbReference>
<proteinExistence type="inferred from homology"/>
<dbReference type="OrthoDB" id="5059218at2759"/>
<reference evidence="4 5" key="1">
    <citation type="submission" date="2016-04" db="EMBL/GenBank/DDBJ databases">
        <title>Evolutionary innovation and constraint leading to complex multicellularity in the Ascomycota.</title>
        <authorList>
            <person name="Cisse O."/>
            <person name="Nguyen A."/>
            <person name="Hewitt D.A."/>
            <person name="Jedd G."/>
            <person name="Stajich J.E."/>
        </authorList>
    </citation>
    <scope>NUCLEOTIDE SEQUENCE [LARGE SCALE GENOMIC DNA]</scope>
    <source>
        <strain evidence="4 5">DAH-3</strain>
    </source>
</reference>
<feature type="compositionally biased region" description="Polar residues" evidence="2">
    <location>
        <begin position="1"/>
        <end position="17"/>
    </location>
</feature>
<dbReference type="InterPro" id="IPR036291">
    <property type="entry name" value="NAD(P)-bd_dom_sf"/>
</dbReference>
<dbReference type="Proteomes" id="UP000186594">
    <property type="component" value="Unassembled WGS sequence"/>
</dbReference>
<dbReference type="Gene3D" id="3.40.50.720">
    <property type="entry name" value="NAD(P)-binding Rossmann-like Domain"/>
    <property type="match status" value="1"/>
</dbReference>